<sequence>MKLLVAPNRHVPSGTLMKNSRKQGLKLLGLVVMILNPTRPLQRSTDYHLPCCVMKATKLGKSGESRETYLVHCQVDRLMCLTRMEWFNSYIIISSNLKSISMRH</sequence>
<reference evidence="1" key="1">
    <citation type="submission" date="2015-12" db="EMBL/GenBank/DDBJ databases">
        <title>Gene expression during late stages of embryo sac development: a critical building block for successful pollen-pistil interactions.</title>
        <authorList>
            <person name="Liu Y."/>
            <person name="Joly V."/>
            <person name="Sabar M."/>
            <person name="Matton D.P."/>
        </authorList>
    </citation>
    <scope>NUCLEOTIDE SEQUENCE</scope>
</reference>
<name>A0A0V0GYI3_SOLCH</name>
<dbReference type="EMBL" id="GEDG01028409">
    <property type="protein sequence ID" value="JAP13196.1"/>
    <property type="molecule type" value="Transcribed_RNA"/>
</dbReference>
<evidence type="ECO:0000313" key="1">
    <source>
        <dbReference type="EMBL" id="JAP13196.1"/>
    </source>
</evidence>
<dbReference type="AlphaFoldDB" id="A0A0V0GYI3"/>
<proteinExistence type="predicted"/>
<organism evidence="1">
    <name type="scientific">Solanum chacoense</name>
    <name type="common">Chaco potato</name>
    <dbReference type="NCBI Taxonomy" id="4108"/>
    <lineage>
        <taxon>Eukaryota</taxon>
        <taxon>Viridiplantae</taxon>
        <taxon>Streptophyta</taxon>
        <taxon>Embryophyta</taxon>
        <taxon>Tracheophyta</taxon>
        <taxon>Spermatophyta</taxon>
        <taxon>Magnoliopsida</taxon>
        <taxon>eudicotyledons</taxon>
        <taxon>Gunneridae</taxon>
        <taxon>Pentapetalae</taxon>
        <taxon>asterids</taxon>
        <taxon>lamiids</taxon>
        <taxon>Solanales</taxon>
        <taxon>Solanaceae</taxon>
        <taxon>Solanoideae</taxon>
        <taxon>Solaneae</taxon>
        <taxon>Solanum</taxon>
    </lineage>
</organism>
<accession>A0A0V0GYI3</accession>
<protein>
    <submittedName>
        <fullName evidence="1">Putative ovule protein</fullName>
    </submittedName>
</protein>